<evidence type="ECO:0000313" key="3">
    <source>
        <dbReference type="Proteomes" id="UP001164720"/>
    </source>
</evidence>
<reference evidence="2" key="1">
    <citation type="submission" date="2022-08" db="EMBL/GenBank/DDBJ databases">
        <authorList>
            <person name="Ferreira A."/>
            <person name="Oliveira A."/>
            <person name="Oliveira H."/>
        </authorList>
    </citation>
    <scope>NUCLEOTIDE SEQUENCE</scope>
</reference>
<organism evidence="2 3">
    <name type="scientific">Escherichia phage vB_EcoM_SP13</name>
    <dbReference type="NCBI Taxonomy" id="2981577"/>
    <lineage>
        <taxon>Viruses</taxon>
        <taxon>Duplodnaviria</taxon>
        <taxon>Heunggongvirae</taxon>
        <taxon>Uroviricota</taxon>
        <taxon>Caudoviricetes</taxon>
        <taxon>Lindbergviridae</taxon>
        <taxon>Wifcevirus</taxon>
        <taxon>Wifcevirus SP13</taxon>
    </lineage>
</organism>
<dbReference type="Proteomes" id="UP001164720">
    <property type="component" value="Segment"/>
</dbReference>
<keyword evidence="1" id="KW-0472">Membrane</keyword>
<feature type="transmembrane region" description="Helical" evidence="1">
    <location>
        <begin position="12"/>
        <end position="37"/>
    </location>
</feature>
<sequence>MLHIIMRRIIRFRIVTLETVTAIDYCVRVVFMAWVFLVRFAT</sequence>
<proteinExistence type="predicted"/>
<keyword evidence="1" id="KW-0812">Transmembrane</keyword>
<keyword evidence="1" id="KW-1133">Transmembrane helix</keyword>
<name>A0A9X9P094_9CAUD</name>
<gene>
    <name evidence="2" type="ORF">SP13_010</name>
</gene>
<dbReference type="EMBL" id="OP352608">
    <property type="protein sequence ID" value="UYE90915.1"/>
    <property type="molecule type" value="Genomic_DNA"/>
</dbReference>
<accession>A0A9X9P094</accession>
<evidence type="ECO:0000256" key="1">
    <source>
        <dbReference type="SAM" id="Phobius"/>
    </source>
</evidence>
<evidence type="ECO:0000313" key="2">
    <source>
        <dbReference type="EMBL" id="UYE90915.1"/>
    </source>
</evidence>
<keyword evidence="3" id="KW-1185">Reference proteome</keyword>
<protein>
    <submittedName>
        <fullName evidence="2">Uncharacterized protein</fullName>
    </submittedName>
</protein>